<keyword evidence="3" id="KW-0342">GTP-binding</keyword>
<dbReference type="Gene3D" id="3.40.50.300">
    <property type="entry name" value="P-loop containing nucleotide triphosphate hydrolases"/>
    <property type="match status" value="1"/>
</dbReference>
<protein>
    <recommendedName>
        <fullName evidence="5">Guanine nucleotide-binding protein-like 1</fullName>
    </recommendedName>
</protein>
<dbReference type="InterPro" id="IPR043358">
    <property type="entry name" value="GNL1-like"/>
</dbReference>
<dbReference type="EMBL" id="CAJNNW010036446">
    <property type="protein sequence ID" value="CAE8734345.1"/>
    <property type="molecule type" value="Genomic_DNA"/>
</dbReference>
<feature type="domain" description="CP-type G" evidence="7">
    <location>
        <begin position="170"/>
        <end position="361"/>
    </location>
</feature>
<keyword evidence="1" id="KW-0597">Phosphoprotein</keyword>
<evidence type="ECO:0000313" key="9">
    <source>
        <dbReference type="Proteomes" id="UP000626109"/>
    </source>
</evidence>
<gene>
    <name evidence="8" type="ORF">PGLA2088_LOCUS47249</name>
</gene>
<sequence>MPKLEGKPKHNVSALSKACRTNRHATPGTIHSNSVTMDFKSAAATLEFSLEDLGLKVGNRAPAKFANKTVLSSESTINIEHRICNAAIPIGCAIDDVAFVEEELSIEGFDVSKGAKRFMPKRPAWNFELSSGRLHHRETQSFKQWLVDVRELIVERGGYPPAFEQNLQVWRQLWRVLERCDVAVVVLDARHPLLHLPPALIYHITHTLQKPLVLVLNKLDAVEPQDAARWAEALEHGLTPGGRVSVVGCSSRAVLQPADFAPLLVGREALVEACHAAFASASPAASASSAQHRDAEDAASAGRMMIGLVGHPNVGKSSLVNYLIGGKVVSVKATPGHTKTLQTLILDERTCLCDSPGVVFPRLEVPREAQIVGMLVPISQVREPFSAIRWVMERSLVPLNEILNLRPVTLQQVLDLHEVGTQVLRLDIEGIVHDSEEGFVPWSPMLLCAQYAAQRGLVRGGRPDCMAAGKEILERVLDGRVSYSVRPPASLGQIPQRKADEGDSSGDDDDWQVPDDEEYVSEPDEDVATRVARGLFETFGIDGIEIGSGSKASLKKIKNRERRRVLEEGRDVENCPQAHKASARFVPAPRSLGAVDEESDAEDPAAAVQKELPLQLPDSEPFVASRKFQGSRSGFVFKKGDLGAGYYLDKPPVKGAKE</sequence>
<evidence type="ECO:0000256" key="1">
    <source>
        <dbReference type="ARBA" id="ARBA00022553"/>
    </source>
</evidence>
<evidence type="ECO:0000256" key="3">
    <source>
        <dbReference type="ARBA" id="ARBA00023134"/>
    </source>
</evidence>
<evidence type="ECO:0000256" key="6">
    <source>
        <dbReference type="SAM" id="MobiDB-lite"/>
    </source>
</evidence>
<feature type="compositionally biased region" description="Acidic residues" evidence="6">
    <location>
        <begin position="502"/>
        <end position="525"/>
    </location>
</feature>
<name>A0A813LT15_POLGL</name>
<accession>A0A813LT15</accession>
<proteinExistence type="predicted"/>
<evidence type="ECO:0000256" key="2">
    <source>
        <dbReference type="ARBA" id="ARBA00022741"/>
    </source>
</evidence>
<dbReference type="Proteomes" id="UP000626109">
    <property type="component" value="Unassembled WGS sequence"/>
</dbReference>
<dbReference type="InterPro" id="IPR006073">
    <property type="entry name" value="GTP-bd"/>
</dbReference>
<comment type="function">
    <text evidence="4">Possible regulatory or functional link with the histocompatibility cluster.</text>
</comment>
<reference evidence="8" key="1">
    <citation type="submission" date="2021-02" db="EMBL/GenBank/DDBJ databases">
        <authorList>
            <person name="Dougan E. K."/>
            <person name="Rhodes N."/>
            <person name="Thang M."/>
            <person name="Chan C."/>
        </authorList>
    </citation>
    <scope>NUCLEOTIDE SEQUENCE</scope>
</reference>
<evidence type="ECO:0000256" key="5">
    <source>
        <dbReference type="ARBA" id="ARBA00039902"/>
    </source>
</evidence>
<dbReference type="PROSITE" id="PS51721">
    <property type="entry name" value="G_CP"/>
    <property type="match status" value="1"/>
</dbReference>
<dbReference type="PANTHER" id="PTHR45709">
    <property type="entry name" value="LARGE SUBUNIT GTPASE 1 HOMOLOG-RELATED"/>
    <property type="match status" value="1"/>
</dbReference>
<comment type="caution">
    <text evidence="8">The sequence shown here is derived from an EMBL/GenBank/DDBJ whole genome shotgun (WGS) entry which is preliminary data.</text>
</comment>
<evidence type="ECO:0000256" key="4">
    <source>
        <dbReference type="ARBA" id="ARBA00037770"/>
    </source>
</evidence>
<dbReference type="PANTHER" id="PTHR45709:SF3">
    <property type="entry name" value="GUANINE NUCLEOTIDE-BINDING PROTEIN-LIKE 1"/>
    <property type="match status" value="1"/>
</dbReference>
<dbReference type="SUPFAM" id="SSF52540">
    <property type="entry name" value="P-loop containing nucleoside triphosphate hydrolases"/>
    <property type="match status" value="1"/>
</dbReference>
<evidence type="ECO:0000259" key="7">
    <source>
        <dbReference type="PROSITE" id="PS51721"/>
    </source>
</evidence>
<dbReference type="Pfam" id="PF01926">
    <property type="entry name" value="MMR_HSR1"/>
    <property type="match status" value="1"/>
</dbReference>
<dbReference type="GO" id="GO:0003924">
    <property type="term" value="F:GTPase activity"/>
    <property type="evidence" value="ECO:0007669"/>
    <property type="project" value="InterPro"/>
</dbReference>
<evidence type="ECO:0000313" key="8">
    <source>
        <dbReference type="EMBL" id="CAE8734345.1"/>
    </source>
</evidence>
<keyword evidence="2" id="KW-0547">Nucleotide-binding</keyword>
<dbReference type="GO" id="GO:0005525">
    <property type="term" value="F:GTP binding"/>
    <property type="evidence" value="ECO:0007669"/>
    <property type="project" value="UniProtKB-KW"/>
</dbReference>
<organism evidence="8 9">
    <name type="scientific">Polarella glacialis</name>
    <name type="common">Dinoflagellate</name>
    <dbReference type="NCBI Taxonomy" id="89957"/>
    <lineage>
        <taxon>Eukaryota</taxon>
        <taxon>Sar</taxon>
        <taxon>Alveolata</taxon>
        <taxon>Dinophyceae</taxon>
        <taxon>Suessiales</taxon>
        <taxon>Suessiaceae</taxon>
        <taxon>Polarella</taxon>
    </lineage>
</organism>
<dbReference type="InterPro" id="IPR027417">
    <property type="entry name" value="P-loop_NTPase"/>
</dbReference>
<feature type="region of interest" description="Disordered" evidence="6">
    <location>
        <begin position="487"/>
        <end position="525"/>
    </location>
</feature>
<dbReference type="AlphaFoldDB" id="A0A813LT15"/>
<dbReference type="InterPro" id="IPR030378">
    <property type="entry name" value="G_CP_dom"/>
</dbReference>